<feature type="compositionally biased region" description="Low complexity" evidence="2">
    <location>
        <begin position="323"/>
        <end position="339"/>
    </location>
</feature>
<protein>
    <submittedName>
        <fullName evidence="5">Ig-like domain-containing protein</fullName>
    </submittedName>
</protein>
<dbReference type="InterPro" id="IPR007110">
    <property type="entry name" value="Ig-like_dom"/>
</dbReference>
<name>A0A1I8JN43_9PLAT</name>
<organism evidence="4 5">
    <name type="scientific">Macrostomum lignano</name>
    <dbReference type="NCBI Taxonomy" id="282301"/>
    <lineage>
        <taxon>Eukaryota</taxon>
        <taxon>Metazoa</taxon>
        <taxon>Spiralia</taxon>
        <taxon>Lophotrochozoa</taxon>
        <taxon>Platyhelminthes</taxon>
        <taxon>Rhabditophora</taxon>
        <taxon>Macrostomorpha</taxon>
        <taxon>Macrostomida</taxon>
        <taxon>Macrostomidae</taxon>
        <taxon>Macrostomum</taxon>
    </lineage>
</organism>
<dbReference type="GO" id="GO:0007411">
    <property type="term" value="P:axon guidance"/>
    <property type="evidence" value="ECO:0007669"/>
    <property type="project" value="TreeGrafter"/>
</dbReference>
<dbReference type="GO" id="GO:0007156">
    <property type="term" value="P:homophilic cell adhesion via plasma membrane adhesion molecules"/>
    <property type="evidence" value="ECO:0007669"/>
    <property type="project" value="TreeGrafter"/>
</dbReference>
<dbReference type="InterPro" id="IPR013783">
    <property type="entry name" value="Ig-like_fold"/>
</dbReference>
<proteinExistence type="predicted"/>
<dbReference type="InterPro" id="IPR036179">
    <property type="entry name" value="Ig-like_dom_sf"/>
</dbReference>
<dbReference type="PANTHER" id="PTHR10075:SF100">
    <property type="entry name" value="FASCICLIN-2"/>
    <property type="match status" value="1"/>
</dbReference>
<dbReference type="Pfam" id="PF07679">
    <property type="entry name" value="I-set"/>
    <property type="match status" value="1"/>
</dbReference>
<dbReference type="PROSITE" id="PS50835">
    <property type="entry name" value="IG_LIKE"/>
    <property type="match status" value="1"/>
</dbReference>
<dbReference type="WBParaSite" id="snap_masked-unitig_29597-processed-gene-0.0-mRNA-1">
    <property type="protein sequence ID" value="snap_masked-unitig_29597-processed-gene-0.0-mRNA-1"/>
    <property type="gene ID" value="snap_masked-unitig_29597-processed-gene-0.0"/>
</dbReference>
<evidence type="ECO:0000313" key="5">
    <source>
        <dbReference type="WBParaSite" id="snap_masked-unitig_29597-processed-gene-0.0-mRNA-1"/>
    </source>
</evidence>
<dbReference type="GO" id="GO:0070593">
    <property type="term" value="P:dendrite self-avoidance"/>
    <property type="evidence" value="ECO:0007669"/>
    <property type="project" value="TreeGrafter"/>
</dbReference>
<dbReference type="GO" id="GO:0005886">
    <property type="term" value="C:plasma membrane"/>
    <property type="evidence" value="ECO:0007669"/>
    <property type="project" value="TreeGrafter"/>
</dbReference>
<feature type="region of interest" description="Disordered" evidence="2">
    <location>
        <begin position="678"/>
        <end position="728"/>
    </location>
</feature>
<dbReference type="PANTHER" id="PTHR10075">
    <property type="entry name" value="BASIGIN RELATED"/>
    <property type="match status" value="1"/>
</dbReference>
<feature type="region of interest" description="Disordered" evidence="2">
    <location>
        <begin position="564"/>
        <end position="607"/>
    </location>
</feature>
<evidence type="ECO:0000259" key="3">
    <source>
        <dbReference type="PROSITE" id="PS50835"/>
    </source>
</evidence>
<feature type="domain" description="Ig-like" evidence="3">
    <location>
        <begin position="384"/>
        <end position="494"/>
    </location>
</feature>
<sequence length="795" mass="86174">PPTRASWAHLSSLSSPAADAPWPEGLASWADCRSPWRRPPAELTGLRYRVRRQRPSRRCQDDRGKLVGGRRLSWAFEIRLADGGVEGVEFGAQLACAAAAAACKYHAALPDRPERDAKYPPRKVAAWPTEWSSTAQAEANADGPRSAVRPARSDFSHGQSLGIEERQRSYCACVADDQPCLAAKLRRALTAVLTWMSSTRPSCQSRLFAWRVCGSQQRLRFRLGGGRQTGWPIDCSCRRYPPPTSVKWRLSGSLNGNSSQRPGALLEPGGAGHAGGWWASVGHHSWSTRLGRQRSGPPPAATVLAGHPLAGLPAQHHGPWRPGAPSSSGPATPGDSSAPVPLARFADFWQFSPARLSDSGRYYCTPEKQRRPGIFRCAGVVQSPTWLTTSSVADGADCQRLQRRRRRRAAAGCCAWTAQTLAKPEALTRWFKNGVEIRQADARQRLRSREGYDPARHISTGALRFNRLGPEDSGEYICTAQNGFGKIERSLRLTIDCTRDSDRYSPRRHSSQPFPRPPACRWSAWWTRSRPTVTWELLAGTGGADRQQLVGNLTPEVATVVSLPGNPAGGEADGPVRLPGAKPAGRVESRDPGGKPWAAGAADQPDGRVHRLGSRPPHLAPGFDGGLPANYSVVFASTSDVASRFGIASTSHTGRFLLASSSTMSALKSPESALSVNVTGLLPGPPTPSRAGRQLSRRQRRPAHGRLDCQRHHPGAAAAGGRRRQGRHRRFDAAFRRAARWALRSGGDGGTGWSPYRSCELQNRLTGISFVNSYRLSACLLARPNICGPPVATRS</sequence>
<dbReference type="GO" id="GO:0030424">
    <property type="term" value="C:axon"/>
    <property type="evidence" value="ECO:0007669"/>
    <property type="project" value="TreeGrafter"/>
</dbReference>
<feature type="region of interest" description="Disordered" evidence="2">
    <location>
        <begin position="310"/>
        <end position="339"/>
    </location>
</feature>
<reference evidence="5" key="1">
    <citation type="submission" date="2016-11" db="UniProtKB">
        <authorList>
            <consortium name="WormBaseParasite"/>
        </authorList>
    </citation>
    <scope>IDENTIFICATION</scope>
</reference>
<feature type="region of interest" description="Disordered" evidence="2">
    <location>
        <begin position="1"/>
        <end position="20"/>
    </location>
</feature>
<keyword evidence="1" id="KW-0393">Immunoglobulin domain</keyword>
<feature type="compositionally biased region" description="Basic residues" evidence="2">
    <location>
        <begin position="695"/>
        <end position="704"/>
    </location>
</feature>
<dbReference type="Proteomes" id="UP000095280">
    <property type="component" value="Unplaced"/>
</dbReference>
<feature type="region of interest" description="Disordered" evidence="2">
    <location>
        <begin position="131"/>
        <end position="154"/>
    </location>
</feature>
<evidence type="ECO:0000313" key="4">
    <source>
        <dbReference type="Proteomes" id="UP000095280"/>
    </source>
</evidence>
<evidence type="ECO:0000256" key="2">
    <source>
        <dbReference type="SAM" id="MobiDB-lite"/>
    </source>
</evidence>
<dbReference type="GO" id="GO:0098632">
    <property type="term" value="F:cell-cell adhesion mediator activity"/>
    <property type="evidence" value="ECO:0007669"/>
    <property type="project" value="TreeGrafter"/>
</dbReference>
<dbReference type="InterPro" id="IPR013098">
    <property type="entry name" value="Ig_I-set"/>
</dbReference>
<dbReference type="SMART" id="SM00409">
    <property type="entry name" value="IG"/>
    <property type="match status" value="2"/>
</dbReference>
<keyword evidence="4" id="KW-1185">Reference proteome</keyword>
<dbReference type="AlphaFoldDB" id="A0A1I8JN43"/>
<dbReference type="Gene3D" id="2.60.40.10">
    <property type="entry name" value="Immunoglobulins"/>
    <property type="match status" value="1"/>
</dbReference>
<dbReference type="SUPFAM" id="SSF48726">
    <property type="entry name" value="Immunoglobulin"/>
    <property type="match status" value="1"/>
</dbReference>
<dbReference type="InterPro" id="IPR003599">
    <property type="entry name" value="Ig_sub"/>
</dbReference>
<evidence type="ECO:0000256" key="1">
    <source>
        <dbReference type="ARBA" id="ARBA00023319"/>
    </source>
</evidence>
<accession>A0A1I8JN43</accession>